<feature type="compositionally biased region" description="Low complexity" evidence="1">
    <location>
        <begin position="662"/>
        <end position="703"/>
    </location>
</feature>
<evidence type="ECO:0000256" key="1">
    <source>
        <dbReference type="SAM" id="MobiDB-lite"/>
    </source>
</evidence>
<dbReference type="InterPro" id="IPR005114">
    <property type="entry name" value="Helicase_assoc"/>
</dbReference>
<keyword evidence="4" id="KW-1185">Reference proteome</keyword>
<dbReference type="Gene3D" id="6.10.140.530">
    <property type="match status" value="2"/>
</dbReference>
<organism evidence="3 4">
    <name type="scientific">Seminavis robusta</name>
    <dbReference type="NCBI Taxonomy" id="568900"/>
    <lineage>
        <taxon>Eukaryota</taxon>
        <taxon>Sar</taxon>
        <taxon>Stramenopiles</taxon>
        <taxon>Ochrophyta</taxon>
        <taxon>Bacillariophyta</taxon>
        <taxon>Bacillariophyceae</taxon>
        <taxon>Bacillariophycidae</taxon>
        <taxon>Naviculales</taxon>
        <taxon>Naviculaceae</taxon>
        <taxon>Seminavis</taxon>
    </lineage>
</organism>
<dbReference type="PANTHER" id="PTHR33418">
    <property type="entry name" value="HELICASE-ASSOCIATED"/>
    <property type="match status" value="1"/>
</dbReference>
<feature type="domain" description="Helicase-associated" evidence="2">
    <location>
        <begin position="49"/>
        <end position="119"/>
    </location>
</feature>
<feature type="region of interest" description="Disordered" evidence="1">
    <location>
        <begin position="240"/>
        <end position="294"/>
    </location>
</feature>
<proteinExistence type="predicted"/>
<gene>
    <name evidence="3" type="ORF">SEMRO_351_G123860.1</name>
</gene>
<feature type="compositionally biased region" description="Basic and acidic residues" evidence="1">
    <location>
        <begin position="1"/>
        <end position="10"/>
    </location>
</feature>
<dbReference type="OrthoDB" id="43285at2759"/>
<dbReference type="PANTHER" id="PTHR33418:SF1">
    <property type="entry name" value="HELICASE-ASSOCIATED DOMAIN-CONTAINING PROTEIN"/>
    <property type="match status" value="1"/>
</dbReference>
<accession>A0A9N8DXA4</accession>
<protein>
    <submittedName>
        <fullName evidence="3">Helicase</fullName>
    </submittedName>
</protein>
<dbReference type="GO" id="GO:0004386">
    <property type="term" value="F:helicase activity"/>
    <property type="evidence" value="ECO:0007669"/>
    <property type="project" value="UniProtKB-KW"/>
</dbReference>
<keyword evidence="3" id="KW-0378">Hydrolase</keyword>
<comment type="caution">
    <text evidence="3">The sequence shown here is derived from an EMBL/GenBank/DDBJ whole genome shotgun (WGS) entry which is preliminary data.</text>
</comment>
<feature type="region of interest" description="Disordered" evidence="1">
    <location>
        <begin position="1"/>
        <end position="52"/>
    </location>
</feature>
<feature type="compositionally biased region" description="Basic and acidic residues" evidence="1">
    <location>
        <begin position="18"/>
        <end position="28"/>
    </location>
</feature>
<dbReference type="AlphaFoldDB" id="A0A9N8DXA4"/>
<feature type="compositionally biased region" description="Basic and acidic residues" evidence="1">
    <location>
        <begin position="41"/>
        <end position="52"/>
    </location>
</feature>
<reference evidence="3" key="1">
    <citation type="submission" date="2020-06" db="EMBL/GenBank/DDBJ databases">
        <authorList>
            <consortium name="Plant Systems Biology data submission"/>
        </authorList>
    </citation>
    <scope>NUCLEOTIDE SEQUENCE</scope>
    <source>
        <strain evidence="3">D6</strain>
    </source>
</reference>
<dbReference type="Pfam" id="PF03457">
    <property type="entry name" value="HA"/>
    <property type="match status" value="2"/>
</dbReference>
<feature type="domain" description="Helicase-associated" evidence="2">
    <location>
        <begin position="129"/>
        <end position="195"/>
    </location>
</feature>
<sequence>MDGSNKRSLDGGEDVDDDDKKPAAKDLGDATAPPKRKRKSDGKPEKTNHQERWQGMYDRLVAYKARFGDTSVPNRYPEDPQLGSWVSAQRRAYKTITEGGTGSSAMTLERANKLKELDFEWEAINPNNVPWETRYKELCAFVAKYGHANVPMRWKENVQLSNWVSKQRHDFKLLQRGTSSRLTQKRMELLNNINFVWEVERGSSIAQLQRVAVVGLPNRKGSKAKKQAAKLLDLKNEEAKDQAANAGSPSSMAVATGDGGGGEMQAAVKTPTGTQQHGHAASAVASLPASGPHARPFSSIPARLGGNLPCLAGTSGNLVAGHSAGKGVQPTDDGHGAYTVPPAEGDNGGATALNNIGSLLASQFAISGAGAPGSAPPPLANAASILHNANLATGTSSVTDPNLLLWQALQSEQQPQTVILPILTLLPTNLGIGTQSSIPLATLLQALQGPNNNLQPSQANNAALAGLLGGVGVGGTASSVGVAGNGLAVGLGGGSGSFNTASSLLTAGQQQASSSVLTSASLAAALGTVNAANPSDVGGLASGTTSSLLANVLRSGNLSTADASQLASAIAASSTAQASNHPSASAFALTSALAASGTSINVGQTPATNATNPNFSYLAAPVQRDFGGSMAATSTATAAPDVRQVPAASFFSSFSQSLQLPQQQQHQASVQQQQPNVQQQQQQPNVQQQQQQQLPQPDSSSSESSDEESDA</sequence>
<feature type="region of interest" description="Disordered" evidence="1">
    <location>
        <begin position="662"/>
        <end position="711"/>
    </location>
</feature>
<evidence type="ECO:0000313" key="3">
    <source>
        <dbReference type="EMBL" id="CAB9508531.1"/>
    </source>
</evidence>
<evidence type="ECO:0000259" key="2">
    <source>
        <dbReference type="Pfam" id="PF03457"/>
    </source>
</evidence>
<dbReference type="Proteomes" id="UP001153069">
    <property type="component" value="Unassembled WGS sequence"/>
</dbReference>
<evidence type="ECO:0000313" key="4">
    <source>
        <dbReference type="Proteomes" id="UP001153069"/>
    </source>
</evidence>
<keyword evidence="3" id="KW-0067">ATP-binding</keyword>
<dbReference type="EMBL" id="CAICTM010000350">
    <property type="protein sequence ID" value="CAB9508531.1"/>
    <property type="molecule type" value="Genomic_DNA"/>
</dbReference>
<name>A0A9N8DXA4_9STRA</name>
<keyword evidence="3" id="KW-0347">Helicase</keyword>
<keyword evidence="3" id="KW-0547">Nucleotide-binding</keyword>